<evidence type="ECO:0000313" key="3">
    <source>
        <dbReference type="Proteomes" id="UP001233172"/>
    </source>
</evidence>
<reference evidence="2" key="1">
    <citation type="journal article" date="2023" name="PLoS Negl. Trop. Dis.">
        <title>A genome sequence for Biomphalaria pfeifferi, the major vector snail for the human-infecting parasite Schistosoma mansoni.</title>
        <authorList>
            <person name="Bu L."/>
            <person name="Lu L."/>
            <person name="Laidemitt M.R."/>
            <person name="Zhang S.M."/>
            <person name="Mutuku M."/>
            <person name="Mkoji G."/>
            <person name="Steinauer M."/>
            <person name="Loker E.S."/>
        </authorList>
    </citation>
    <scope>NUCLEOTIDE SEQUENCE</scope>
    <source>
        <strain evidence="2">KasaAsao</strain>
    </source>
</reference>
<gene>
    <name evidence="2" type="ORF">Bpfe_030335</name>
</gene>
<keyword evidence="3" id="KW-1185">Reference proteome</keyword>
<dbReference type="EMBL" id="JASAOG010000341">
    <property type="protein sequence ID" value="KAK0040228.1"/>
    <property type="molecule type" value="Genomic_DNA"/>
</dbReference>
<sequence>MVSHWLTRQGSKLTSRNSVPLIKKITPRDRRVFITTRSRLLSKGENEKEMGVGKRYGPVRMDGQQKTGHILP</sequence>
<name>A0AAD8AQ01_BIOPF</name>
<evidence type="ECO:0000313" key="2">
    <source>
        <dbReference type="EMBL" id="KAK0040228.1"/>
    </source>
</evidence>
<protein>
    <submittedName>
        <fullName evidence="2">Uncharacterized protein</fullName>
    </submittedName>
</protein>
<dbReference type="Proteomes" id="UP001233172">
    <property type="component" value="Unassembled WGS sequence"/>
</dbReference>
<feature type="region of interest" description="Disordered" evidence="1">
    <location>
        <begin position="44"/>
        <end position="72"/>
    </location>
</feature>
<evidence type="ECO:0000256" key="1">
    <source>
        <dbReference type="SAM" id="MobiDB-lite"/>
    </source>
</evidence>
<comment type="caution">
    <text evidence="2">The sequence shown here is derived from an EMBL/GenBank/DDBJ whole genome shotgun (WGS) entry which is preliminary data.</text>
</comment>
<feature type="non-terminal residue" evidence="2">
    <location>
        <position position="72"/>
    </location>
</feature>
<reference evidence="2" key="2">
    <citation type="submission" date="2023-04" db="EMBL/GenBank/DDBJ databases">
        <authorList>
            <person name="Bu L."/>
            <person name="Lu L."/>
            <person name="Laidemitt M.R."/>
            <person name="Zhang S.M."/>
            <person name="Mutuku M."/>
            <person name="Mkoji G."/>
            <person name="Steinauer M."/>
            <person name="Loker E.S."/>
        </authorList>
    </citation>
    <scope>NUCLEOTIDE SEQUENCE</scope>
    <source>
        <strain evidence="2">KasaAsao</strain>
        <tissue evidence="2">Whole Snail</tissue>
    </source>
</reference>
<dbReference type="AlphaFoldDB" id="A0AAD8AQ01"/>
<proteinExistence type="predicted"/>
<accession>A0AAD8AQ01</accession>
<organism evidence="2 3">
    <name type="scientific">Biomphalaria pfeifferi</name>
    <name type="common">Bloodfluke planorb</name>
    <name type="synonym">Freshwater snail</name>
    <dbReference type="NCBI Taxonomy" id="112525"/>
    <lineage>
        <taxon>Eukaryota</taxon>
        <taxon>Metazoa</taxon>
        <taxon>Spiralia</taxon>
        <taxon>Lophotrochozoa</taxon>
        <taxon>Mollusca</taxon>
        <taxon>Gastropoda</taxon>
        <taxon>Heterobranchia</taxon>
        <taxon>Euthyneura</taxon>
        <taxon>Panpulmonata</taxon>
        <taxon>Hygrophila</taxon>
        <taxon>Lymnaeoidea</taxon>
        <taxon>Planorbidae</taxon>
        <taxon>Biomphalaria</taxon>
    </lineage>
</organism>